<dbReference type="OMA" id="HENEEWF"/>
<dbReference type="PANTHER" id="PTHR19324">
    <property type="entry name" value="PERFORIN-LIKE PROTEIN 1"/>
    <property type="match status" value="1"/>
</dbReference>
<keyword evidence="1" id="KW-0732">Signal</keyword>
<evidence type="ECO:0000256" key="1">
    <source>
        <dbReference type="SAM" id="SignalP"/>
    </source>
</evidence>
<dbReference type="AlphaFoldDB" id="A0A913ZFS9"/>
<feature type="signal peptide" evidence="1">
    <location>
        <begin position="1"/>
        <end position="19"/>
    </location>
</feature>
<proteinExistence type="predicted"/>
<evidence type="ECO:0000259" key="2">
    <source>
        <dbReference type="Pfam" id="PF16977"/>
    </source>
</evidence>
<keyword evidence="4" id="KW-1185">Reference proteome</keyword>
<feature type="chain" id="PRO_5038275610" description="Apextrin C-terminal domain-containing protein" evidence="1">
    <location>
        <begin position="20"/>
        <end position="233"/>
    </location>
</feature>
<accession>A0A913ZFS9</accession>
<protein>
    <recommendedName>
        <fullName evidence="2">Apextrin C-terminal domain-containing protein</fullName>
    </recommendedName>
</protein>
<dbReference type="RefSeq" id="XP_038049835.1">
    <property type="nucleotide sequence ID" value="XM_038193907.1"/>
</dbReference>
<organism evidence="3 4">
    <name type="scientific">Patiria miniata</name>
    <name type="common">Bat star</name>
    <name type="synonym">Asterina miniata</name>
    <dbReference type="NCBI Taxonomy" id="46514"/>
    <lineage>
        <taxon>Eukaryota</taxon>
        <taxon>Metazoa</taxon>
        <taxon>Echinodermata</taxon>
        <taxon>Eleutherozoa</taxon>
        <taxon>Asterozoa</taxon>
        <taxon>Asteroidea</taxon>
        <taxon>Valvatacea</taxon>
        <taxon>Valvatida</taxon>
        <taxon>Asterinidae</taxon>
        <taxon>Patiria</taxon>
    </lineage>
</organism>
<dbReference type="RefSeq" id="XP_038049834.1">
    <property type="nucleotide sequence ID" value="XM_038193906.1"/>
</dbReference>
<evidence type="ECO:0000313" key="3">
    <source>
        <dbReference type="EnsemblMetazoa" id="XP_038049835.1"/>
    </source>
</evidence>
<dbReference type="EnsemblMetazoa" id="XM_038193906.1">
    <property type="protein sequence ID" value="XP_038049834.1"/>
    <property type="gene ID" value="LOC119723333"/>
</dbReference>
<name>A0A913ZFS9_PATMI</name>
<dbReference type="Pfam" id="PF16977">
    <property type="entry name" value="ApeC"/>
    <property type="match status" value="1"/>
</dbReference>
<feature type="domain" description="Apextrin C-terminal" evidence="2">
    <location>
        <begin position="26"/>
        <end position="232"/>
    </location>
</feature>
<dbReference type="Proteomes" id="UP000887568">
    <property type="component" value="Unplaced"/>
</dbReference>
<dbReference type="PANTHER" id="PTHR19324:SF33">
    <property type="entry name" value="MUCIN-5AC"/>
    <property type="match status" value="1"/>
</dbReference>
<dbReference type="GeneID" id="119723333"/>
<reference evidence="3" key="1">
    <citation type="submission" date="2022-11" db="UniProtKB">
        <authorList>
            <consortium name="EnsemblMetazoa"/>
        </authorList>
    </citation>
    <scope>IDENTIFICATION</scope>
</reference>
<dbReference type="OrthoDB" id="5954510at2759"/>
<sequence length="233" mass="26505">MASILGPLLVVTVFSAVSAAQLPSTWPSGTYALPMADTGCPNTYYYFKTGRRYHDTQDLLPNNQWSNPLHLKGIRSNTDVEQNFCVKTDFDPAGGSSPEWGPGQYCIFKKGALCPDRFSEGWLKWDDQNLFNRNDASGELPEGVYDDNTKIYFCCREDGDAGTPLTLPVDDPFFLLRKNGECQAVDRMTMLVEWFRWDGEDDLIDLTKYRDGSVPDLQDKSGDNHKLYYCYYY</sequence>
<dbReference type="InterPro" id="IPR031569">
    <property type="entry name" value="ApeC"/>
</dbReference>
<dbReference type="EnsemblMetazoa" id="XM_038193907.1">
    <property type="protein sequence ID" value="XP_038049835.1"/>
    <property type="gene ID" value="LOC119723333"/>
</dbReference>
<evidence type="ECO:0000313" key="4">
    <source>
        <dbReference type="Proteomes" id="UP000887568"/>
    </source>
</evidence>